<evidence type="ECO:0000313" key="3">
    <source>
        <dbReference type="Proteomes" id="UP000442619"/>
    </source>
</evidence>
<proteinExistence type="predicted"/>
<comment type="caution">
    <text evidence="2">The sequence shown here is derived from an EMBL/GenBank/DDBJ whole genome shotgun (WGS) entry which is preliminary data.</text>
</comment>
<gene>
    <name evidence="2" type="ORF">FYJ79_04055</name>
</gene>
<dbReference type="Proteomes" id="UP000442619">
    <property type="component" value="Unassembled WGS sequence"/>
</dbReference>
<dbReference type="Gene3D" id="2.40.128.20">
    <property type="match status" value="1"/>
</dbReference>
<evidence type="ECO:0000313" key="2">
    <source>
        <dbReference type="EMBL" id="MST88756.1"/>
    </source>
</evidence>
<dbReference type="Pfam" id="PF22036">
    <property type="entry name" value="MoaF_like"/>
    <property type="match status" value="1"/>
</dbReference>
<reference evidence="2 3" key="1">
    <citation type="submission" date="2019-08" db="EMBL/GenBank/DDBJ databases">
        <title>In-depth cultivation of the pig gut microbiome towards novel bacterial diversity and tailored functional studies.</title>
        <authorList>
            <person name="Wylensek D."/>
            <person name="Hitch T.C.A."/>
            <person name="Clavel T."/>
        </authorList>
    </citation>
    <scope>NUCLEOTIDE SEQUENCE [LARGE SCALE GENOMIC DNA]</scope>
    <source>
        <strain evidence="2 3">CA-Schmier-601-WT-3</strain>
    </source>
</reference>
<dbReference type="AlphaFoldDB" id="A0A844FT47"/>
<dbReference type="InterPro" id="IPR053892">
    <property type="entry name" value="MoaF-like"/>
</dbReference>
<keyword evidence="3" id="KW-1185">Reference proteome</keyword>
<dbReference type="InterPro" id="IPR012674">
    <property type="entry name" value="Calycin"/>
</dbReference>
<protein>
    <recommendedName>
        <fullName evidence="1">MoaF-like domain-containing protein</fullName>
    </recommendedName>
</protein>
<dbReference type="EMBL" id="VUNM01000006">
    <property type="protein sequence ID" value="MST88756.1"/>
    <property type="molecule type" value="Genomic_DNA"/>
</dbReference>
<accession>A0A844FT47</accession>
<feature type="domain" description="MoaF-like" evidence="1">
    <location>
        <begin position="9"/>
        <end position="94"/>
    </location>
</feature>
<sequence>MSIFEKYQGKRIDVNYETGYHFVIEYLSEKELKWTALAKRAKGAPEVEYEPYVSYELGDDEYMVNWIEESGLVVSQIANFKEGKVYAFMTWPDDNERGKRAQLLHKGTLTVL</sequence>
<evidence type="ECO:0000259" key="1">
    <source>
        <dbReference type="Pfam" id="PF22036"/>
    </source>
</evidence>
<name>A0A844FT47_9FIRM</name>
<organism evidence="2 3">
    <name type="scientific">Sharpea porci</name>
    <dbReference type="NCBI Taxonomy" id="2652286"/>
    <lineage>
        <taxon>Bacteria</taxon>
        <taxon>Bacillati</taxon>
        <taxon>Bacillota</taxon>
        <taxon>Erysipelotrichia</taxon>
        <taxon>Erysipelotrichales</taxon>
        <taxon>Coprobacillaceae</taxon>
        <taxon>Sharpea</taxon>
    </lineage>
</organism>
<dbReference type="RefSeq" id="WP_154514731.1">
    <property type="nucleotide sequence ID" value="NZ_VUNM01000006.1"/>
</dbReference>